<keyword evidence="7 8" id="KW-0998">Cell outer membrane</keyword>
<dbReference type="InterPro" id="IPR012910">
    <property type="entry name" value="Plug_dom"/>
</dbReference>
<sequence>MLKIYLVYLRNNLLPSGYKRFFVSLLCILLAGPVSQHVMATPSIASIQAVTVSGKIVDDTGSALPGVNVLEKGTTNGAVSDSEGRYTLQVSSGQSVLTFSFVGMESQSIVVGTQSEVNVTMLSDASTLSEVIVVGYGTQEKRDVTGAMVSVKSEDFNRGIMNSPEQLVQGKVAGVNVTSASGEPGGTQSITIRGPGGVRTGSTPLFVVDGLPLDNSSTGGTTNPLNFINPQDIESIDVLKDASATAIYGSRGANGVVLITTKRGKSGSSNLTYSGSIGISKMARPIDVFSADAYREQVTSLGGTLVDGGANTDWQKEISRTALTKNHNLSLSGGAEKLSYYASLGMQNQEGIIKNSNMKRYNGRINVTQKFLNDRLSVDLNLSAASTTNTRPPSSGNNGSSITILGGALTANPTLPAYDETGAPYKYPGSGTNPLRSLQLWEDVTTINRIVGNISPSLEIVKGLVYKLNFGIDNSNAVRDQVSFPSLEPAQDGYLQTTYNHNNNSLIENYLTYTITKGSHTISALAGQSYQKFFIQERSYSINKFAISDIDPRYNPGLGQDLTLTNNRPTGSATKNELQSFFGRINYSLKDKYLLTATVRADGSSKFGANNKYGTFPSFSLGWRISEEEFMKSLPVSNLKLRAGWGRTGNQEIPSKYTKALFTSQVTAGATYPLDGTSVYPAGTTFVRLANPDLQWEVSSQTNVGVDFGFLGGALSGSVDYFNKVSSHILLVVYPTDPIQPAQTTYRNVEDMKIKNSGVEVALNYEYRATSGFTASIGGNVTFIHNKVTGSPYSVITSGTAEGSGITGTTVNGYINGQPIGTFFMREFLGINEAGIATYTDLNGDGNTTDADRVKLGSALPTTMYNFNLGSSFKGFDLTANFNGVSGNKIFNNTANSNFIKNNIANGVNTSPEAVKYPNESVANEKPVSSRYLENGAFLRLNNLSLGYSISTSKLGIDRWISKVRISVTGQNLFVITKYTGYDPEVNTDRSTFTSSSSGVTSLGIDYLSYPKAKTVLFGLNVTF</sequence>
<dbReference type="AlphaFoldDB" id="A0A1T5MN15"/>
<dbReference type="Pfam" id="PF00593">
    <property type="entry name" value="TonB_dep_Rec_b-barrel"/>
    <property type="match status" value="1"/>
</dbReference>
<reference evidence="12 13" key="1">
    <citation type="submission" date="2017-02" db="EMBL/GenBank/DDBJ databases">
        <authorList>
            <person name="Peterson S.W."/>
        </authorList>
    </citation>
    <scope>NUCLEOTIDE SEQUENCE [LARGE SCALE GENOMIC DNA]</scope>
    <source>
        <strain evidence="12 13">DSM 25262</strain>
    </source>
</reference>
<dbReference type="InterPro" id="IPR023997">
    <property type="entry name" value="TonB-dep_OMP_SusC/RagA_CS"/>
</dbReference>
<gene>
    <name evidence="12" type="ORF">SAMN05660236_5896</name>
</gene>
<dbReference type="NCBIfam" id="TIGR04056">
    <property type="entry name" value="OMP_RagA_SusC"/>
    <property type="match status" value="1"/>
</dbReference>
<evidence type="ECO:0000256" key="7">
    <source>
        <dbReference type="ARBA" id="ARBA00023237"/>
    </source>
</evidence>
<evidence type="ECO:0000313" key="12">
    <source>
        <dbReference type="EMBL" id="SKC89605.1"/>
    </source>
</evidence>
<organism evidence="12 13">
    <name type="scientific">Ohtaekwangia koreensis</name>
    <dbReference type="NCBI Taxonomy" id="688867"/>
    <lineage>
        <taxon>Bacteria</taxon>
        <taxon>Pseudomonadati</taxon>
        <taxon>Bacteroidota</taxon>
        <taxon>Cytophagia</taxon>
        <taxon>Cytophagales</taxon>
        <taxon>Fulvivirgaceae</taxon>
        <taxon>Ohtaekwangia</taxon>
    </lineage>
</organism>
<evidence type="ECO:0000256" key="8">
    <source>
        <dbReference type="PROSITE-ProRule" id="PRU01360"/>
    </source>
</evidence>
<dbReference type="FunFam" id="2.170.130.10:FF:000008">
    <property type="entry name" value="SusC/RagA family TonB-linked outer membrane protein"/>
    <property type="match status" value="1"/>
</dbReference>
<dbReference type="PROSITE" id="PS52016">
    <property type="entry name" value="TONB_DEPENDENT_REC_3"/>
    <property type="match status" value="1"/>
</dbReference>
<keyword evidence="5 9" id="KW-0798">TonB box</keyword>
<dbReference type="STRING" id="688867.SAMN05660236_5896"/>
<proteinExistence type="inferred from homology"/>
<dbReference type="Pfam" id="PF07715">
    <property type="entry name" value="Plug"/>
    <property type="match status" value="1"/>
</dbReference>
<dbReference type="InterPro" id="IPR036942">
    <property type="entry name" value="Beta-barrel_TonB_sf"/>
</dbReference>
<name>A0A1T5MN15_9BACT</name>
<dbReference type="EMBL" id="FUZU01000005">
    <property type="protein sequence ID" value="SKC89605.1"/>
    <property type="molecule type" value="Genomic_DNA"/>
</dbReference>
<comment type="subcellular location">
    <subcellularLocation>
        <location evidence="1 8">Cell outer membrane</location>
        <topology evidence="1 8">Multi-pass membrane protein</topology>
    </subcellularLocation>
</comment>
<dbReference type="SUPFAM" id="SSF56935">
    <property type="entry name" value="Porins"/>
    <property type="match status" value="1"/>
</dbReference>
<dbReference type="InterPro" id="IPR000531">
    <property type="entry name" value="Beta-barrel_TonB"/>
</dbReference>
<dbReference type="Gene3D" id="2.60.40.1120">
    <property type="entry name" value="Carboxypeptidase-like, regulatory domain"/>
    <property type="match status" value="1"/>
</dbReference>
<evidence type="ECO:0000259" key="11">
    <source>
        <dbReference type="Pfam" id="PF07715"/>
    </source>
</evidence>
<dbReference type="InterPro" id="IPR039426">
    <property type="entry name" value="TonB-dep_rcpt-like"/>
</dbReference>
<keyword evidence="3 8" id="KW-1134">Transmembrane beta strand</keyword>
<keyword evidence="13" id="KW-1185">Reference proteome</keyword>
<evidence type="ECO:0000256" key="3">
    <source>
        <dbReference type="ARBA" id="ARBA00022452"/>
    </source>
</evidence>
<evidence type="ECO:0000256" key="2">
    <source>
        <dbReference type="ARBA" id="ARBA00022448"/>
    </source>
</evidence>
<dbReference type="InterPro" id="IPR023996">
    <property type="entry name" value="TonB-dep_OMP_SusC/RagA"/>
</dbReference>
<evidence type="ECO:0000256" key="6">
    <source>
        <dbReference type="ARBA" id="ARBA00023136"/>
    </source>
</evidence>
<dbReference type="InterPro" id="IPR008969">
    <property type="entry name" value="CarboxyPept-like_regulatory"/>
</dbReference>
<accession>A0A1T5MN15</accession>
<dbReference type="Proteomes" id="UP000190961">
    <property type="component" value="Unassembled WGS sequence"/>
</dbReference>
<dbReference type="GO" id="GO:0009279">
    <property type="term" value="C:cell outer membrane"/>
    <property type="evidence" value="ECO:0007669"/>
    <property type="project" value="UniProtKB-SubCell"/>
</dbReference>
<dbReference type="NCBIfam" id="TIGR04057">
    <property type="entry name" value="SusC_RagA_signa"/>
    <property type="match status" value="1"/>
</dbReference>
<evidence type="ECO:0000256" key="5">
    <source>
        <dbReference type="ARBA" id="ARBA00023077"/>
    </source>
</evidence>
<dbReference type="InterPro" id="IPR037066">
    <property type="entry name" value="Plug_dom_sf"/>
</dbReference>
<evidence type="ECO:0000259" key="10">
    <source>
        <dbReference type="Pfam" id="PF00593"/>
    </source>
</evidence>
<evidence type="ECO:0000256" key="1">
    <source>
        <dbReference type="ARBA" id="ARBA00004571"/>
    </source>
</evidence>
<keyword evidence="4 8" id="KW-0812">Transmembrane</keyword>
<keyword evidence="6 8" id="KW-0472">Membrane</keyword>
<evidence type="ECO:0000256" key="4">
    <source>
        <dbReference type="ARBA" id="ARBA00022692"/>
    </source>
</evidence>
<dbReference type="Gene3D" id="2.40.170.20">
    <property type="entry name" value="TonB-dependent receptor, beta-barrel domain"/>
    <property type="match status" value="1"/>
</dbReference>
<protein>
    <submittedName>
        <fullName evidence="12">Iron complex outermembrane recepter protein</fullName>
    </submittedName>
</protein>
<dbReference type="SUPFAM" id="SSF49464">
    <property type="entry name" value="Carboxypeptidase regulatory domain-like"/>
    <property type="match status" value="1"/>
</dbReference>
<comment type="similarity">
    <text evidence="8 9">Belongs to the TonB-dependent receptor family.</text>
</comment>
<feature type="domain" description="TonB-dependent receptor-like beta-barrel" evidence="10">
    <location>
        <begin position="467"/>
        <end position="973"/>
    </location>
</feature>
<evidence type="ECO:0000313" key="13">
    <source>
        <dbReference type="Proteomes" id="UP000190961"/>
    </source>
</evidence>
<dbReference type="Pfam" id="PF13715">
    <property type="entry name" value="CarbopepD_reg_2"/>
    <property type="match status" value="1"/>
</dbReference>
<feature type="domain" description="TonB-dependent receptor plug" evidence="11">
    <location>
        <begin position="141"/>
        <end position="256"/>
    </location>
</feature>
<keyword evidence="2 8" id="KW-0813">Transport</keyword>
<dbReference type="Gene3D" id="2.170.130.10">
    <property type="entry name" value="TonB-dependent receptor, plug domain"/>
    <property type="match status" value="1"/>
</dbReference>
<evidence type="ECO:0000256" key="9">
    <source>
        <dbReference type="RuleBase" id="RU003357"/>
    </source>
</evidence>